<proteinExistence type="predicted"/>
<protein>
    <submittedName>
        <fullName evidence="2">Uncharacterized protein</fullName>
    </submittedName>
</protein>
<feature type="transmembrane region" description="Helical" evidence="1">
    <location>
        <begin position="12"/>
        <end position="29"/>
    </location>
</feature>
<reference evidence="2 3" key="1">
    <citation type="submission" date="2020-06" db="EMBL/GenBank/DDBJ databases">
        <authorList>
            <person name="Criscuolo A."/>
        </authorList>
    </citation>
    <scope>NUCLEOTIDE SEQUENCE [LARGE SCALE GENOMIC DNA]</scope>
    <source>
        <strain evidence="2">PXU-55</strain>
    </source>
</reference>
<keyword evidence="3" id="KW-1185">Reference proteome</keyword>
<evidence type="ECO:0000256" key="1">
    <source>
        <dbReference type="SAM" id="Phobius"/>
    </source>
</evidence>
<comment type="caution">
    <text evidence="2">The sequence shown here is derived from an EMBL/GenBank/DDBJ whole genome shotgun (WGS) entry which is preliminary data.</text>
</comment>
<sequence>MGHRYLIEEWLVILLESVIDTALFTAYLIRKEYKYIISII</sequence>
<dbReference type="EMBL" id="CAIJDE010000048">
    <property type="protein sequence ID" value="CAC9975457.1"/>
    <property type="molecule type" value="Genomic_DNA"/>
</dbReference>
<evidence type="ECO:0000313" key="3">
    <source>
        <dbReference type="Proteomes" id="UP000533639"/>
    </source>
</evidence>
<dbReference type="AlphaFoldDB" id="A0A9N8J3L9"/>
<name>A0A9N8J3L9_9FLAO</name>
<organism evidence="2 3">
    <name type="scientific">Flavobacterium panici</name>
    <dbReference type="NCBI Taxonomy" id="2654843"/>
    <lineage>
        <taxon>Bacteria</taxon>
        <taxon>Pseudomonadati</taxon>
        <taxon>Bacteroidota</taxon>
        <taxon>Flavobacteriia</taxon>
        <taxon>Flavobacteriales</taxon>
        <taxon>Flavobacteriaceae</taxon>
        <taxon>Flavobacterium</taxon>
    </lineage>
</organism>
<keyword evidence="1" id="KW-1133">Transmembrane helix</keyword>
<evidence type="ECO:0000313" key="2">
    <source>
        <dbReference type="EMBL" id="CAC9975457.1"/>
    </source>
</evidence>
<keyword evidence="1" id="KW-0472">Membrane</keyword>
<keyword evidence="1" id="KW-0812">Transmembrane</keyword>
<accession>A0A9N8J3L9</accession>
<gene>
    <name evidence="2" type="ORF">FLAPXU55_03170</name>
</gene>
<dbReference type="Proteomes" id="UP000533639">
    <property type="component" value="Unassembled WGS sequence"/>
</dbReference>